<keyword evidence="3" id="KW-1185">Reference proteome</keyword>
<sequence>MIRIISALFETYQDAERAVSQLEAANIPNTDISLVTGDVEASNSFQRDVIAGTGAGAALGGAGGVLAGLALLAAPGVGQVVAAGWIAAALVGATMVAGATTGAVVGAGAGSAIGSLTEAGFPRAESHLYAESLRRGRSLVAARVADDREGEVRAIFAKFPSLDPSTVRSAYEAEGWTSK</sequence>
<proteinExistence type="predicted"/>
<evidence type="ECO:0000313" key="2">
    <source>
        <dbReference type="EMBL" id="PRH89156.1"/>
    </source>
</evidence>
<name>A0A2S9QIH0_9HYPH</name>
<dbReference type="OrthoDB" id="8455189at2"/>
<comment type="caution">
    <text evidence="2">The sequence shown here is derived from an EMBL/GenBank/DDBJ whole genome shotgun (WGS) entry which is preliminary data.</text>
</comment>
<dbReference type="AlphaFoldDB" id="A0A2S9QIH0"/>
<dbReference type="PANTHER" id="PTHR36109:SF2">
    <property type="entry name" value="MEMBRANE PROTEIN"/>
    <property type="match status" value="1"/>
</dbReference>
<feature type="domain" description="General stress protein 17M-like" evidence="1">
    <location>
        <begin position="7"/>
        <end position="69"/>
    </location>
</feature>
<gene>
    <name evidence="2" type="ORF">C5L14_00755</name>
</gene>
<dbReference type="EMBL" id="PUEJ01000001">
    <property type="protein sequence ID" value="PRH89156.1"/>
    <property type="molecule type" value="Genomic_DNA"/>
</dbReference>
<dbReference type="Proteomes" id="UP000237682">
    <property type="component" value="Unassembled WGS sequence"/>
</dbReference>
<evidence type="ECO:0000259" key="1">
    <source>
        <dbReference type="Pfam" id="PF11181"/>
    </source>
</evidence>
<dbReference type="PANTHER" id="PTHR36109">
    <property type="entry name" value="MEMBRANE PROTEIN-RELATED"/>
    <property type="match status" value="1"/>
</dbReference>
<dbReference type="InterPro" id="IPR052948">
    <property type="entry name" value="Low_temp-induced_all0457"/>
</dbReference>
<reference evidence="2 3" key="1">
    <citation type="submission" date="2018-02" db="EMBL/GenBank/DDBJ databases">
        <title>Whole genome sequencing of endophytic bacterium.</title>
        <authorList>
            <person name="Eedara R."/>
            <person name="Podile A.R."/>
        </authorList>
    </citation>
    <scope>NUCLEOTIDE SEQUENCE [LARGE SCALE GENOMIC DNA]</scope>
    <source>
        <strain evidence="2 3">RP1T</strain>
    </source>
</reference>
<dbReference type="Pfam" id="PF11181">
    <property type="entry name" value="YflT"/>
    <property type="match status" value="1"/>
</dbReference>
<dbReference type="InterPro" id="IPR025889">
    <property type="entry name" value="GSP17M-like_dom"/>
</dbReference>
<accession>A0A2S9QIH0</accession>
<organism evidence="2 3">
    <name type="scientific">Labrys okinawensis</name>
    <dbReference type="NCBI Taxonomy" id="346911"/>
    <lineage>
        <taxon>Bacteria</taxon>
        <taxon>Pseudomonadati</taxon>
        <taxon>Pseudomonadota</taxon>
        <taxon>Alphaproteobacteria</taxon>
        <taxon>Hyphomicrobiales</taxon>
        <taxon>Xanthobacteraceae</taxon>
        <taxon>Labrys</taxon>
    </lineage>
</organism>
<evidence type="ECO:0000313" key="3">
    <source>
        <dbReference type="Proteomes" id="UP000237682"/>
    </source>
</evidence>
<protein>
    <recommendedName>
        <fullName evidence="1">General stress protein 17M-like domain-containing protein</fullName>
    </recommendedName>
</protein>
<dbReference type="RefSeq" id="WP_105860122.1">
    <property type="nucleotide sequence ID" value="NZ_PUEJ01000001.1"/>
</dbReference>